<evidence type="ECO:0000259" key="5">
    <source>
        <dbReference type="Pfam" id="PF13476"/>
    </source>
</evidence>
<dbReference type="RefSeq" id="WP_014183202.1">
    <property type="nucleotide sequence ID" value="NC_016584.1"/>
</dbReference>
<dbReference type="InterPro" id="IPR038729">
    <property type="entry name" value="Rad50/SbcC_AAA"/>
</dbReference>
<keyword evidence="4" id="KW-0175">Coiled coil</keyword>
<dbReference type="Gene3D" id="3.40.50.300">
    <property type="entry name" value="P-loop containing nucleotide triphosphate hydrolases"/>
    <property type="match status" value="2"/>
</dbReference>
<evidence type="ECO:0000313" key="6">
    <source>
        <dbReference type="EMBL" id="AET66377.1"/>
    </source>
</evidence>
<dbReference type="PANTHER" id="PTHR32114:SF2">
    <property type="entry name" value="ABC TRANSPORTER ABCH.3"/>
    <property type="match status" value="1"/>
</dbReference>
<dbReference type="GO" id="GO:0006302">
    <property type="term" value="P:double-strand break repair"/>
    <property type="evidence" value="ECO:0007669"/>
    <property type="project" value="InterPro"/>
</dbReference>
<dbReference type="AlphaFoldDB" id="G7W5E9"/>
<dbReference type="KEGG" id="dor:Desor_0687"/>
<feature type="coiled-coil region" evidence="4">
    <location>
        <begin position="218"/>
        <end position="291"/>
    </location>
</feature>
<dbReference type="OrthoDB" id="9795626at2"/>
<name>G7W5E9_DESOD</name>
<dbReference type="HOGENOM" id="CLU_327568_0_0_9"/>
<sequence>MRISSLEIGSFRGFSQKRRFDFEQTQILVLYGPNGHGKTSFFDAIEWVLTGEICRYNSPSDEKNKTRFIGNRLSSQPPRVQIEIIASNGDVLVLTRTGIVVADNRSDYGKSSLVVVVNGLRSEGKAAEGTLRKCLIHEAWLDKIDLNRGLNLSHFLGQERISFILRGMRDSERYDSMSLIFGTEHFYKFKQSFLDVKKTLESDIKDKELIINQRMQHRRNFQEQVENIRKKLIDNDEEGKDVILEVLHPLVFKLGIDIPQKMELQGYRSILENKREELQRKRYNLNDYESRYRILISTVPEWKNANKAIQENKEKLNNYEVLLDIETKLKNIQWLKEKYAEFKNTEEQITKIALQIQELNNTIIIKESVINELYKLLHNLNELMGQHHLEDYVPKIFELLTLCEFLDRGIKEEIHKNLLDLLETHKLLIIDSEKYQIALSSYQSWEDIYNNIKTTDFSHKEFLKNVKTFISEDRKLSRCPVCGTEGMSAGHILKYIDEQEQLIHPELNTTLSCLEDARKQFKELEILVAKNKNKIKNGLQNLQNLTDKVQQLFEDENRSTAQISEQMGILRERRDQIEKLSTEFRERSELLNIKLNGNVLSEFTKAENMLLLCTKDLGIDGTPNRVEITKAVKLASDNIQKADNIQLQFNDRFIDLTGTQPNSLQDVELLLHKEEEKLQQDISLLNSHEQLTLKGVAIIARELDLETLSNLTVQINQIEQTIQQLQFEKDNLENDLETVKEVIDKIPEAVDKLNEQVVDELLETIQSIFFRINSHPLYRYLEFDTNQRYKVNRLILSVLTGGNEIDSMDKANPSFIFSSAQINAIALSFFLSMALKQHWTRLKFICMDDPVQSMDDFNVLAFVDLIRLITENDRGMNKQVIISTHDSTFFELIKRKFRFLKLGIIKFEGYGVQGPSFQMDNFNAQSLVEFVHPRENKILPEDFLSIEKELISFKF</sequence>
<dbReference type="GO" id="GO:0016887">
    <property type="term" value="F:ATP hydrolysis activity"/>
    <property type="evidence" value="ECO:0007669"/>
    <property type="project" value="InterPro"/>
</dbReference>
<dbReference type="eggNOG" id="COG0419">
    <property type="taxonomic scope" value="Bacteria"/>
</dbReference>
<keyword evidence="7" id="KW-1185">Reference proteome</keyword>
<dbReference type="InterPro" id="IPR027417">
    <property type="entry name" value="P-loop_NTPase"/>
</dbReference>
<organism evidence="6 7">
    <name type="scientific">Desulfosporosinus orientis (strain ATCC 19365 / DSM 765 / NCIMB 8382 / VKM B-1628 / Singapore I)</name>
    <name type="common">Desulfotomaculum orientis</name>
    <dbReference type="NCBI Taxonomy" id="768706"/>
    <lineage>
        <taxon>Bacteria</taxon>
        <taxon>Bacillati</taxon>
        <taxon>Bacillota</taxon>
        <taxon>Clostridia</taxon>
        <taxon>Eubacteriales</taxon>
        <taxon>Desulfitobacteriaceae</taxon>
        <taxon>Desulfosporosinus</taxon>
    </lineage>
</organism>
<dbReference type="PANTHER" id="PTHR32114">
    <property type="entry name" value="ABC TRANSPORTER ABCH.3"/>
    <property type="match status" value="1"/>
</dbReference>
<evidence type="ECO:0000256" key="2">
    <source>
        <dbReference type="ARBA" id="ARBA00011322"/>
    </source>
</evidence>
<feature type="coiled-coil region" evidence="4">
    <location>
        <begin position="514"/>
        <end position="555"/>
    </location>
</feature>
<dbReference type="PATRIC" id="fig|768706.3.peg.655"/>
<feature type="domain" description="Rad50/SbcC-type AAA" evidence="5">
    <location>
        <begin position="5"/>
        <end position="237"/>
    </location>
</feature>
<dbReference type="EMBL" id="CP003108">
    <property type="protein sequence ID" value="AET66377.1"/>
    <property type="molecule type" value="Genomic_DNA"/>
</dbReference>
<dbReference type="STRING" id="768706.Desor_0687"/>
<dbReference type="SUPFAM" id="SSF52540">
    <property type="entry name" value="P-loop containing nucleoside triphosphate hydrolases"/>
    <property type="match status" value="2"/>
</dbReference>
<feature type="coiled-coil region" evidence="4">
    <location>
        <begin position="708"/>
        <end position="742"/>
    </location>
</feature>
<protein>
    <recommendedName>
        <fullName evidence="3">Nuclease SbcCD subunit C</fullName>
    </recommendedName>
</protein>
<dbReference type="Proteomes" id="UP000006346">
    <property type="component" value="Chromosome"/>
</dbReference>
<evidence type="ECO:0000256" key="4">
    <source>
        <dbReference type="SAM" id="Coils"/>
    </source>
</evidence>
<evidence type="ECO:0000313" key="7">
    <source>
        <dbReference type="Proteomes" id="UP000006346"/>
    </source>
</evidence>
<dbReference type="Pfam" id="PF13476">
    <property type="entry name" value="AAA_23"/>
    <property type="match status" value="1"/>
</dbReference>
<evidence type="ECO:0000256" key="3">
    <source>
        <dbReference type="ARBA" id="ARBA00013368"/>
    </source>
</evidence>
<reference evidence="7" key="1">
    <citation type="submission" date="2011-11" db="EMBL/GenBank/DDBJ databases">
        <title>Complete sequence of Desulfosporosinus orientis DSM 765.</title>
        <authorList>
            <person name="Lucas S."/>
            <person name="Han J."/>
            <person name="Lapidus A."/>
            <person name="Cheng J.-F."/>
            <person name="Goodwin L."/>
            <person name="Pitluck S."/>
            <person name="Peters L."/>
            <person name="Ovchinnikova G."/>
            <person name="Teshima H."/>
            <person name="Detter J.C."/>
            <person name="Han C."/>
            <person name="Tapia R."/>
            <person name="Land M."/>
            <person name="Hauser L."/>
            <person name="Kyrpides N."/>
            <person name="Ivanova N."/>
            <person name="Pagani I."/>
            <person name="Pester M."/>
            <person name="Spring S."/>
            <person name="Ollivier B."/>
            <person name="Rattei T."/>
            <person name="Klenk H.-P."/>
            <person name="Wagner M."/>
            <person name="Loy A."/>
            <person name="Woyke T."/>
        </authorList>
    </citation>
    <scope>NUCLEOTIDE SEQUENCE [LARGE SCALE GENOMIC DNA]</scope>
    <source>
        <strain evidence="7">ATCC 19365 / DSM 765 / NCIMB 8382 / VKM B-1628</strain>
    </source>
</reference>
<comment type="similarity">
    <text evidence="1">Belongs to the SMC family. SbcC subfamily.</text>
</comment>
<proteinExistence type="inferred from homology"/>
<comment type="subunit">
    <text evidence="2">Heterodimer of SbcC and SbcD.</text>
</comment>
<reference evidence="6 7" key="2">
    <citation type="journal article" date="2012" name="J. Bacteriol.">
        <title>Complete genome sequences of Desulfosporosinus orientis DSM765T, Desulfosporosinus youngiae DSM17734T, Desulfosporosinus meridiei DSM13257T, and Desulfosporosinus acidiphilus DSM22704T.</title>
        <authorList>
            <person name="Pester M."/>
            <person name="Brambilla E."/>
            <person name="Alazard D."/>
            <person name="Rattei T."/>
            <person name="Weinmaier T."/>
            <person name="Han J."/>
            <person name="Lucas S."/>
            <person name="Lapidus A."/>
            <person name="Cheng J.F."/>
            <person name="Goodwin L."/>
            <person name="Pitluck S."/>
            <person name="Peters L."/>
            <person name="Ovchinnikova G."/>
            <person name="Teshima H."/>
            <person name="Detter J.C."/>
            <person name="Han C.S."/>
            <person name="Tapia R."/>
            <person name="Land M.L."/>
            <person name="Hauser L."/>
            <person name="Kyrpides N.C."/>
            <person name="Ivanova N.N."/>
            <person name="Pagani I."/>
            <person name="Huntmann M."/>
            <person name="Wei C.L."/>
            <person name="Davenport K.W."/>
            <person name="Daligault H."/>
            <person name="Chain P.S."/>
            <person name="Chen A."/>
            <person name="Mavromatis K."/>
            <person name="Markowitz V."/>
            <person name="Szeto E."/>
            <person name="Mikhailova N."/>
            <person name="Pati A."/>
            <person name="Wagner M."/>
            <person name="Woyke T."/>
            <person name="Ollivier B."/>
            <person name="Klenk H.P."/>
            <person name="Spring S."/>
            <person name="Loy A."/>
        </authorList>
    </citation>
    <scope>NUCLEOTIDE SEQUENCE [LARGE SCALE GENOMIC DNA]</scope>
    <source>
        <strain evidence="7">ATCC 19365 / DSM 765 / NCIMB 8382 / VKM B-1628</strain>
    </source>
</reference>
<evidence type="ECO:0000256" key="1">
    <source>
        <dbReference type="ARBA" id="ARBA00006930"/>
    </source>
</evidence>
<gene>
    <name evidence="6" type="ordered locus">Desor_0687</name>
</gene>
<accession>G7W5E9</accession>